<organism evidence="1 2">
    <name type="scientific">Enterobacter cancerogenus</name>
    <dbReference type="NCBI Taxonomy" id="69218"/>
    <lineage>
        <taxon>Bacteria</taxon>
        <taxon>Pseudomonadati</taxon>
        <taxon>Pseudomonadota</taxon>
        <taxon>Gammaproteobacteria</taxon>
        <taxon>Enterobacterales</taxon>
        <taxon>Enterobacteriaceae</taxon>
        <taxon>Enterobacter</taxon>
        <taxon>Enterobacter cloacae complex</taxon>
    </lineage>
</organism>
<gene>
    <name evidence="1" type="ORF">NCTC12126_00424</name>
</gene>
<evidence type="ECO:0000313" key="1">
    <source>
        <dbReference type="EMBL" id="VFS09121.1"/>
    </source>
</evidence>
<dbReference type="EC" id="1.14.-.-" evidence="1"/>
<accession>A0A484WC40</accession>
<keyword evidence="1" id="KW-0560">Oxidoreductase</keyword>
<dbReference type="Proteomes" id="UP000351155">
    <property type="component" value="Unassembled WGS sequence"/>
</dbReference>
<name>A0A484WC40_9ENTR</name>
<dbReference type="AlphaFoldDB" id="A0A484WC40"/>
<dbReference type="GO" id="GO:0004497">
    <property type="term" value="F:monooxygenase activity"/>
    <property type="evidence" value="ECO:0007669"/>
    <property type="project" value="UniProtKB-KW"/>
</dbReference>
<proteinExistence type="predicted"/>
<dbReference type="GO" id="GO:0016705">
    <property type="term" value="F:oxidoreductase activity, acting on paired donors, with incorporation or reduction of molecular oxygen"/>
    <property type="evidence" value="ECO:0007669"/>
    <property type="project" value="InterPro"/>
</dbReference>
<dbReference type="InterPro" id="IPR036661">
    <property type="entry name" value="Luciferase-like_sf"/>
</dbReference>
<protein>
    <submittedName>
        <fullName evidence="1">Luciferase-like monooxygenase</fullName>
        <ecNumber evidence="1">1.14.-.-</ecNumber>
    </submittedName>
</protein>
<evidence type="ECO:0000313" key="2">
    <source>
        <dbReference type="Proteomes" id="UP000351155"/>
    </source>
</evidence>
<dbReference type="EMBL" id="CAADIW010000003">
    <property type="protein sequence ID" value="VFS09121.1"/>
    <property type="molecule type" value="Genomic_DNA"/>
</dbReference>
<sequence length="54" mass="6090">MSLVGDKVKVRHGLEAVLRETQADEIMVNGQIFDHQARLHSFDLAMQVKEELVG</sequence>
<dbReference type="SUPFAM" id="SSF51679">
    <property type="entry name" value="Bacterial luciferase-like"/>
    <property type="match status" value="1"/>
</dbReference>
<keyword evidence="1" id="KW-0503">Monooxygenase</keyword>
<reference evidence="1 2" key="1">
    <citation type="submission" date="2019-03" db="EMBL/GenBank/DDBJ databases">
        <authorList>
            <consortium name="Pathogen Informatics"/>
        </authorList>
    </citation>
    <scope>NUCLEOTIDE SEQUENCE [LARGE SCALE GENOMIC DNA]</scope>
    <source>
        <strain evidence="1 2">NCTC12126</strain>
    </source>
</reference>